<dbReference type="GO" id="GO:0004630">
    <property type="term" value="F:phospholipase D activity"/>
    <property type="evidence" value="ECO:0007669"/>
    <property type="project" value="UniProtKB-UniRule"/>
</dbReference>
<feature type="region of interest" description="Disordered" evidence="10">
    <location>
        <begin position="662"/>
        <end position="686"/>
    </location>
</feature>
<dbReference type="OMA" id="EWRLDQI"/>
<dbReference type="InterPro" id="IPR011993">
    <property type="entry name" value="PH-like_dom_sf"/>
</dbReference>
<dbReference type="InterPro" id="IPR001849">
    <property type="entry name" value="PH_domain"/>
</dbReference>
<dbReference type="GO" id="GO:0009395">
    <property type="term" value="P:phospholipid catabolic process"/>
    <property type="evidence" value="ECO:0007669"/>
    <property type="project" value="TreeGrafter"/>
</dbReference>
<comment type="subcellular location">
    <subcellularLocation>
        <location evidence="8">Endomembrane system</location>
        <topology evidence="8">Lipid-anchor</topology>
    </subcellularLocation>
</comment>
<evidence type="ECO:0000259" key="11">
    <source>
        <dbReference type="PROSITE" id="PS50035"/>
    </source>
</evidence>
<feature type="compositionally biased region" description="Basic and acidic residues" evidence="10">
    <location>
        <begin position="167"/>
        <end position="182"/>
    </location>
</feature>
<dbReference type="STRING" id="42156.A0A3P6T6E7"/>
<dbReference type="OrthoDB" id="14911at2759"/>
<evidence type="ECO:0000256" key="2">
    <source>
        <dbReference type="ARBA" id="ARBA00008664"/>
    </source>
</evidence>
<evidence type="ECO:0000256" key="1">
    <source>
        <dbReference type="ARBA" id="ARBA00000798"/>
    </source>
</evidence>
<dbReference type="GO" id="GO:0035556">
    <property type="term" value="P:intracellular signal transduction"/>
    <property type="evidence" value="ECO:0007669"/>
    <property type="project" value="InterPro"/>
</dbReference>
<keyword evidence="3" id="KW-0677">Repeat</keyword>
<feature type="region of interest" description="Disordered" evidence="10">
    <location>
        <begin position="167"/>
        <end position="188"/>
    </location>
</feature>
<dbReference type="PANTHER" id="PTHR18896:SF76">
    <property type="entry name" value="PHOSPHOLIPASE"/>
    <property type="match status" value="1"/>
</dbReference>
<feature type="domain" description="PLD phosphodiesterase" evidence="11">
    <location>
        <begin position="543"/>
        <end position="570"/>
    </location>
</feature>
<dbReference type="CDD" id="cd01254">
    <property type="entry name" value="PH_PLD"/>
    <property type="match status" value="1"/>
</dbReference>
<gene>
    <name evidence="12" type="ORF">NLS_LOCUS4077</name>
</gene>
<dbReference type="PROSITE" id="PS50035">
    <property type="entry name" value="PLD"/>
    <property type="match status" value="2"/>
</dbReference>
<dbReference type="CDD" id="cd09141">
    <property type="entry name" value="PLDc_vPLD1_2_yPLD_like_2"/>
    <property type="match status" value="1"/>
</dbReference>
<evidence type="ECO:0000256" key="4">
    <source>
        <dbReference type="ARBA" id="ARBA00022801"/>
    </source>
</evidence>
<evidence type="ECO:0000256" key="10">
    <source>
        <dbReference type="SAM" id="MobiDB-lite"/>
    </source>
</evidence>
<evidence type="ECO:0000256" key="9">
    <source>
        <dbReference type="PIRNR" id="PIRNR009376"/>
    </source>
</evidence>
<feature type="region of interest" description="Disordered" evidence="10">
    <location>
        <begin position="632"/>
        <end position="651"/>
    </location>
</feature>
<dbReference type="GO" id="GO:0060627">
    <property type="term" value="P:regulation of vesicle-mediated transport"/>
    <property type="evidence" value="ECO:0007669"/>
    <property type="project" value="TreeGrafter"/>
</dbReference>
<dbReference type="SUPFAM" id="SSF50729">
    <property type="entry name" value="PH domain-like"/>
    <property type="match status" value="1"/>
</dbReference>
<evidence type="ECO:0000256" key="7">
    <source>
        <dbReference type="ARBA" id="ARBA00023288"/>
    </source>
</evidence>
<dbReference type="InterPro" id="IPR015679">
    <property type="entry name" value="PLipase_D_fam"/>
</dbReference>
<dbReference type="EMBL" id="UYRX01000245">
    <property type="protein sequence ID" value="VDK78403.1"/>
    <property type="molecule type" value="Genomic_DNA"/>
</dbReference>
<dbReference type="SMART" id="SM00233">
    <property type="entry name" value="PH"/>
    <property type="match status" value="1"/>
</dbReference>
<name>A0A3P6T6E7_LITSI</name>
<dbReference type="PANTHER" id="PTHR18896">
    <property type="entry name" value="PHOSPHOLIPASE D"/>
    <property type="match status" value="1"/>
</dbReference>
<dbReference type="SMART" id="SM00155">
    <property type="entry name" value="PLDc"/>
    <property type="match status" value="2"/>
</dbReference>
<dbReference type="GO" id="GO:0035091">
    <property type="term" value="F:phosphatidylinositol binding"/>
    <property type="evidence" value="ECO:0007669"/>
    <property type="project" value="InterPro"/>
</dbReference>
<evidence type="ECO:0000256" key="5">
    <source>
        <dbReference type="ARBA" id="ARBA00022963"/>
    </source>
</evidence>
<dbReference type="Proteomes" id="UP000277928">
    <property type="component" value="Unassembled WGS sequence"/>
</dbReference>
<accession>A0A3P6T6E7</accession>
<keyword evidence="4 9" id="KW-0378">Hydrolase</keyword>
<dbReference type="EC" id="3.1.4.4" evidence="9"/>
<dbReference type="SMART" id="SM00312">
    <property type="entry name" value="PX"/>
    <property type="match status" value="1"/>
</dbReference>
<dbReference type="GO" id="GO:0006654">
    <property type="term" value="P:phosphatidic acid biosynthetic process"/>
    <property type="evidence" value="ECO:0007669"/>
    <property type="project" value="InterPro"/>
</dbReference>
<dbReference type="FunFam" id="3.30.870.10:FF:000050">
    <property type="entry name" value="Phospholipase"/>
    <property type="match status" value="1"/>
</dbReference>
<dbReference type="Gene3D" id="3.30.870.10">
    <property type="entry name" value="Endonuclease Chain A"/>
    <property type="match status" value="3"/>
</dbReference>
<dbReference type="CDD" id="cd09138">
    <property type="entry name" value="PLDc_vPLD1_2_yPLD_like_1"/>
    <property type="match status" value="1"/>
</dbReference>
<dbReference type="InterPro" id="IPR001736">
    <property type="entry name" value="PLipase_D/transphosphatidylase"/>
</dbReference>
<protein>
    <recommendedName>
        <fullName evidence="9">Phospholipase</fullName>
        <ecNumber evidence="9">3.1.4.4</ecNumber>
    </recommendedName>
</protein>
<feature type="domain" description="PLD phosphodiesterase" evidence="11">
    <location>
        <begin position="1068"/>
        <end position="1095"/>
    </location>
</feature>
<dbReference type="AlphaFoldDB" id="A0A3P6T6E7"/>
<evidence type="ECO:0000313" key="12">
    <source>
        <dbReference type="EMBL" id="VDK78403.1"/>
    </source>
</evidence>
<dbReference type="PIRSF" id="PIRSF009376">
    <property type="entry name" value="Phospholipase_D_euk"/>
    <property type="match status" value="1"/>
</dbReference>
<evidence type="ECO:0000256" key="8">
    <source>
        <dbReference type="ARBA" id="ARBA00037868"/>
    </source>
</evidence>
<dbReference type="Pfam" id="PF00614">
    <property type="entry name" value="PLDc"/>
    <property type="match status" value="2"/>
</dbReference>
<evidence type="ECO:0000313" key="13">
    <source>
        <dbReference type="Proteomes" id="UP000277928"/>
    </source>
</evidence>
<dbReference type="InterPro" id="IPR016555">
    <property type="entry name" value="PLipase_D_euk"/>
</dbReference>
<organism evidence="12 13">
    <name type="scientific">Litomosoides sigmodontis</name>
    <name type="common">Filarial nematode worm</name>
    <dbReference type="NCBI Taxonomy" id="42156"/>
    <lineage>
        <taxon>Eukaryota</taxon>
        <taxon>Metazoa</taxon>
        <taxon>Ecdysozoa</taxon>
        <taxon>Nematoda</taxon>
        <taxon>Chromadorea</taxon>
        <taxon>Rhabditida</taxon>
        <taxon>Spirurina</taxon>
        <taxon>Spiruromorpha</taxon>
        <taxon>Filarioidea</taxon>
        <taxon>Onchocercidae</taxon>
        <taxon>Litomosoides</taxon>
    </lineage>
</organism>
<evidence type="ECO:0000256" key="3">
    <source>
        <dbReference type="ARBA" id="ARBA00022737"/>
    </source>
</evidence>
<keyword evidence="13" id="KW-1185">Reference proteome</keyword>
<keyword evidence="5 9" id="KW-0442">Lipid degradation</keyword>
<comment type="similarity">
    <text evidence="2 9">Belongs to the phospholipase D family.</text>
</comment>
<keyword evidence="6" id="KW-0443">Lipid metabolism</keyword>
<dbReference type="Gene3D" id="2.30.29.30">
    <property type="entry name" value="Pleckstrin-homology domain (PH domain)/Phosphotyrosine-binding domain (PTB)"/>
    <property type="match status" value="1"/>
</dbReference>
<dbReference type="InterPro" id="IPR001683">
    <property type="entry name" value="PX_dom"/>
</dbReference>
<reference evidence="12 13" key="1">
    <citation type="submission" date="2018-08" db="EMBL/GenBank/DDBJ databases">
        <authorList>
            <person name="Laetsch R D."/>
            <person name="Stevens L."/>
            <person name="Kumar S."/>
            <person name="Blaxter L. M."/>
        </authorList>
    </citation>
    <scope>NUCLEOTIDE SEQUENCE [LARGE SCALE GENOMIC DNA]</scope>
</reference>
<dbReference type="SUPFAM" id="SSF56024">
    <property type="entry name" value="Phospholipase D/nuclease"/>
    <property type="match status" value="2"/>
</dbReference>
<proteinExistence type="inferred from homology"/>
<dbReference type="GO" id="GO:0012505">
    <property type="term" value="C:endomembrane system"/>
    <property type="evidence" value="ECO:0007669"/>
    <property type="project" value="UniProtKB-SubCell"/>
</dbReference>
<sequence>MANGRSVNGDFDGFACDCIVAQLHGALPGLKAGVVPYLSTYESQDQARRRGYWIPGLPVNARIIDVKRDHKFGLHLINAYLYVIELEHGPFRWTVVKQNKDFAVLAARLLTHRAAERIRAPVRRAQEVIDDALESVGIDVIPDHKNDCPYRKMSIGQKVYDLNKSNDLDNVRRSDTTEKESSDEQQLAVTDSIRTTALSTPNGSFSSLLTLLYIQLGTRDPLSSMSEDVLQQKNVGLNEIKRHQLPTLGFVPDAIIDPNERRHRLEKWLQAVLHIPVNRNHHETAEFLEVSRFSFINDLGGKYCEGVVKKRPGGGRVFIGWKQCCVRYCLRWSRRWLILKDSSVCYMNPRTEQMRFVLLFDRDFDVSAGSSETEGMPNGLIISNQQHVLALKCRTPLDAIQWKEAILESMNGVGRIWLESHPYGSTFPVRRAQNVQWFVDGRSFMEHAANMIELAREEIFVAGWWLSPEIFMKRPAVEGNRWRLDEILKRKAEQGVKVFVLLYKEMEMALGINSIYTKRTLQTLNENIKVLRHPDHYLSSGTFFWAHHEKLIVIDQLIAFVGGIDLCFGRWDDCRHKLADCGSVKISEQQKLGADFSVMKSVGQILGTAGILSPIALHDDQEMIKRSGAYDEVDNSSNLGNEEVGSDKNIEPKCAQRRSAFAKRKQFKKVHNNEGERSTPQKLTEHNNALMSVVKRTQTAIKRSKSTPAAPPTEMLRMNAESMGIHDAMDKYKAYVYSGKAEEMKHNAEKKSTPPPQRKILSKVAHRLKPSSAKKHWQKVKQETSQYDLRYMELRDQDEKIRAMEEHMAGAGKLWVGKDYTNFIHKDFVELDMPFHDTDTTDFSDFIDRNVTPRMPWHDIHACVYGSAARDIARHFIQRWNATKTEKSKELKEYPFLLPKCYDTIKVPRVLATYSSVADVQILRSVSKWSSLVNATEDSIQQAYISLIANAQHYVYIENQFFVSIIDSADVRNEICKVLCERIKRAYCEKAKFRVYIMLPLLPGFEGDIGAPGASALQAVLHWTYKSLSRGPDSLIESLKRFVPDPMEYIHIGSLRTYEILSGKLLTELIYIHCKLMIVDDRHVIIGSANINDRSQAGNRDSEVCILVKDCENVSSRMDGKPYDAGKFALSLRKALMMEHLGLLPEQKRKPPKREIDVDDPVADSFFVDTWGAIAKKNTEIFEKVFNVIPTDKLRDFVDVQVHLARIPLSETVPQVAEEYLRDLIGNLVEFPLNFLANANLQPGFASKEGIVPSSVFT</sequence>
<feature type="compositionally biased region" description="Basic and acidic residues" evidence="10">
    <location>
        <begin position="671"/>
        <end position="685"/>
    </location>
</feature>
<keyword evidence="7" id="KW-0449">Lipoprotein</keyword>
<evidence type="ECO:0000256" key="6">
    <source>
        <dbReference type="ARBA" id="ARBA00023098"/>
    </source>
</evidence>
<comment type="catalytic activity">
    <reaction evidence="1 9">
        <text>a 1,2-diacyl-sn-glycero-3-phosphocholine + H2O = a 1,2-diacyl-sn-glycero-3-phosphate + choline + H(+)</text>
        <dbReference type="Rhea" id="RHEA:14445"/>
        <dbReference type="ChEBI" id="CHEBI:15354"/>
        <dbReference type="ChEBI" id="CHEBI:15377"/>
        <dbReference type="ChEBI" id="CHEBI:15378"/>
        <dbReference type="ChEBI" id="CHEBI:57643"/>
        <dbReference type="ChEBI" id="CHEBI:58608"/>
        <dbReference type="EC" id="3.1.4.4"/>
    </reaction>
</comment>